<evidence type="ECO:0000313" key="2">
    <source>
        <dbReference type="EMBL" id="TDB47888.1"/>
    </source>
</evidence>
<dbReference type="EMBL" id="PUJX01000019">
    <property type="protein sequence ID" value="TDB47888.1"/>
    <property type="molecule type" value="Genomic_DNA"/>
</dbReference>
<sequence length="77" mass="8619">MIKVKKILLVLSSLVSLSVLANDEHVVSIDSLKIYLDKNNFPTVIVENDISGKFNTCNIENWKKDDTNNGDGIIRSK</sequence>
<dbReference type="Proteomes" id="UP000295550">
    <property type="component" value="Unassembled WGS sequence"/>
</dbReference>
<protein>
    <submittedName>
        <fullName evidence="2">Uncharacterized protein</fullName>
    </submittedName>
</protein>
<reference evidence="2 3" key="1">
    <citation type="journal article" date="2019" name="Int. J. Syst. Evol. Microbiol.">
        <title>Photorhabdus khanii subsp. guanajuatensis subsp. nov., isolated from Heterorhabditis atacamensis, and Photorhabdus luminescens subsp. mexicana subsp. nov., isolated from Heterorhabditis mexicana entomopathogenic nematodes.</title>
        <authorList>
            <person name="Machado R.A.R."/>
            <person name="Bruno P."/>
            <person name="Arce C.C.M."/>
            <person name="Liechti N."/>
            <person name="Kohler A."/>
            <person name="Bernal J."/>
            <person name="Bruggmann R."/>
            <person name="Turlings T.C.J."/>
        </authorList>
    </citation>
    <scope>NUCLEOTIDE SEQUENCE [LARGE SCALE GENOMIC DNA]</scope>
    <source>
        <strain evidence="2 3">MEX47-22</strain>
    </source>
</reference>
<evidence type="ECO:0000256" key="1">
    <source>
        <dbReference type="SAM" id="SignalP"/>
    </source>
</evidence>
<evidence type="ECO:0000313" key="3">
    <source>
        <dbReference type="Proteomes" id="UP000295550"/>
    </source>
</evidence>
<comment type="caution">
    <text evidence="2">The sequence shown here is derived from an EMBL/GenBank/DDBJ whole genome shotgun (WGS) entry which is preliminary data.</text>
</comment>
<gene>
    <name evidence="2" type="ORF">C5468_17505</name>
</gene>
<feature type="chain" id="PRO_5020444326" evidence="1">
    <location>
        <begin position="22"/>
        <end position="77"/>
    </location>
</feature>
<dbReference type="RefSeq" id="WP_132347002.1">
    <property type="nucleotide sequence ID" value="NZ_CAWOLF010000019.1"/>
</dbReference>
<dbReference type="AlphaFoldDB" id="A0A4R4J323"/>
<name>A0A4R4J323_PHOLU</name>
<accession>A0A4R4J323</accession>
<feature type="signal peptide" evidence="1">
    <location>
        <begin position="1"/>
        <end position="21"/>
    </location>
</feature>
<organism evidence="2 3">
    <name type="scientific">Photorhabdus luminescens subsp. mexicana</name>
    <dbReference type="NCBI Taxonomy" id="2100167"/>
    <lineage>
        <taxon>Bacteria</taxon>
        <taxon>Pseudomonadati</taxon>
        <taxon>Pseudomonadota</taxon>
        <taxon>Gammaproteobacteria</taxon>
        <taxon>Enterobacterales</taxon>
        <taxon>Morganellaceae</taxon>
        <taxon>Photorhabdus</taxon>
    </lineage>
</organism>
<keyword evidence="1" id="KW-0732">Signal</keyword>
<proteinExistence type="predicted"/>